<organism evidence="2 3">
    <name type="scientific">Macrosiphum euphorbiae</name>
    <name type="common">potato aphid</name>
    <dbReference type="NCBI Taxonomy" id="13131"/>
    <lineage>
        <taxon>Eukaryota</taxon>
        <taxon>Metazoa</taxon>
        <taxon>Ecdysozoa</taxon>
        <taxon>Arthropoda</taxon>
        <taxon>Hexapoda</taxon>
        <taxon>Insecta</taxon>
        <taxon>Pterygota</taxon>
        <taxon>Neoptera</taxon>
        <taxon>Paraneoptera</taxon>
        <taxon>Hemiptera</taxon>
        <taxon>Sternorrhyncha</taxon>
        <taxon>Aphidomorpha</taxon>
        <taxon>Aphidoidea</taxon>
        <taxon>Aphididae</taxon>
        <taxon>Macrosiphini</taxon>
        <taxon>Macrosiphum</taxon>
    </lineage>
</organism>
<feature type="region of interest" description="Disordered" evidence="1">
    <location>
        <begin position="35"/>
        <end position="55"/>
    </location>
</feature>
<feature type="region of interest" description="Disordered" evidence="1">
    <location>
        <begin position="92"/>
        <end position="126"/>
    </location>
</feature>
<protein>
    <submittedName>
        <fullName evidence="2">Uncharacterized protein</fullName>
    </submittedName>
</protein>
<dbReference type="AlphaFoldDB" id="A0AAV0XRX1"/>
<name>A0AAV0XRX1_9HEMI</name>
<evidence type="ECO:0000313" key="2">
    <source>
        <dbReference type="EMBL" id="CAI6370642.1"/>
    </source>
</evidence>
<gene>
    <name evidence="2" type="ORF">MEUPH1_LOCUS24746</name>
</gene>
<proteinExistence type="predicted"/>
<keyword evidence="3" id="KW-1185">Reference proteome</keyword>
<dbReference type="EMBL" id="CARXXK010000449">
    <property type="protein sequence ID" value="CAI6370642.1"/>
    <property type="molecule type" value="Genomic_DNA"/>
</dbReference>
<comment type="caution">
    <text evidence="2">The sequence shown here is derived from an EMBL/GenBank/DDBJ whole genome shotgun (WGS) entry which is preliminary data.</text>
</comment>
<accession>A0AAV0XRX1</accession>
<feature type="compositionally biased region" description="Low complexity" evidence="1">
    <location>
        <begin position="93"/>
        <end position="104"/>
    </location>
</feature>
<evidence type="ECO:0000313" key="3">
    <source>
        <dbReference type="Proteomes" id="UP001160148"/>
    </source>
</evidence>
<evidence type="ECO:0000256" key="1">
    <source>
        <dbReference type="SAM" id="MobiDB-lite"/>
    </source>
</evidence>
<reference evidence="2 3" key="1">
    <citation type="submission" date="2023-01" db="EMBL/GenBank/DDBJ databases">
        <authorList>
            <person name="Whitehead M."/>
        </authorList>
    </citation>
    <scope>NUCLEOTIDE SEQUENCE [LARGE SCALE GENOMIC DNA]</scope>
</reference>
<sequence>MQPSSTWRGTPVRPRGSGTDCPFLCCTLLRPIVSRPATKGTKPSSRARSSGGRAIRHRFPAIAPLRVALRPKMMPCWMSICLTSAAIASTVMSRSSRPTTRQPRGAPGIHRLGTQEPGDAVGPAAG</sequence>
<feature type="compositionally biased region" description="Low complexity" evidence="1">
    <location>
        <begin position="44"/>
        <end position="53"/>
    </location>
</feature>
<dbReference type="Proteomes" id="UP001160148">
    <property type="component" value="Unassembled WGS sequence"/>
</dbReference>